<protein>
    <submittedName>
        <fullName evidence="1">Uncharacterized protein</fullName>
    </submittedName>
</protein>
<dbReference type="AlphaFoldDB" id="A0A8T7LZ93"/>
<organism evidence="1 3">
    <name type="scientific">Candidatus Chlorohelix allophototropha</name>
    <dbReference type="NCBI Taxonomy" id="3003348"/>
    <lineage>
        <taxon>Bacteria</taxon>
        <taxon>Bacillati</taxon>
        <taxon>Chloroflexota</taxon>
        <taxon>Chloroflexia</taxon>
        <taxon>Candidatus Chloroheliales</taxon>
        <taxon>Candidatus Chloroheliaceae</taxon>
        <taxon>Candidatus Chlorohelix</taxon>
    </lineage>
</organism>
<evidence type="ECO:0000313" key="2">
    <source>
        <dbReference type="EMBL" id="WJW65698.1"/>
    </source>
</evidence>
<dbReference type="Proteomes" id="UP000521676">
    <property type="component" value="Unassembled WGS sequence"/>
</dbReference>
<dbReference type="EMBL" id="CP128399">
    <property type="protein sequence ID" value="WJW65698.1"/>
    <property type="molecule type" value="Genomic_DNA"/>
</dbReference>
<evidence type="ECO:0000313" key="1">
    <source>
        <dbReference type="EMBL" id="NWJ46327.1"/>
    </source>
</evidence>
<sequence length="229" mass="26963">MPKVGDYHICITGLDDNFYPSIEKSVQLIDFLDFGMYLDGPDNETSAFVRIPYRDTKQWAEYVRVSSEHPVKRLRRRYVYLLHSPIALDQPYKYYNDLLQIIEGITPRDAGFIASLGKGTRRLLDILHCPIPGENRRWIQQVTVHLIRGYHPVWRRVWNSEEGRKEWELSAVKGFNLMLVCKLDPRIDAFTLEEYLEVLRLKHEFREFLVKIGKTIGYLDFELLGEVSN</sequence>
<evidence type="ECO:0000313" key="4">
    <source>
        <dbReference type="Proteomes" id="UP001431572"/>
    </source>
</evidence>
<name>A0A8T7LZ93_9CHLR</name>
<reference evidence="2" key="2">
    <citation type="journal article" date="2024" name="Nature">
        <title>Anoxygenic phototroph of the Chloroflexota uses a type I reaction centre.</title>
        <authorList>
            <person name="Tsuji J.M."/>
            <person name="Shaw N.A."/>
            <person name="Nagashima S."/>
            <person name="Venkiteswaran J.J."/>
            <person name="Schiff S.L."/>
            <person name="Watanabe T."/>
            <person name="Fukui M."/>
            <person name="Hanada S."/>
            <person name="Tank M."/>
            <person name="Neufeld J.D."/>
        </authorList>
    </citation>
    <scope>NUCLEOTIDE SEQUENCE</scope>
    <source>
        <strain evidence="2">L227-S17</strain>
    </source>
</reference>
<accession>A0A8T7LZ93</accession>
<dbReference type="EMBL" id="JACATZ010000001">
    <property type="protein sequence ID" value="NWJ46327.1"/>
    <property type="molecule type" value="Genomic_DNA"/>
</dbReference>
<dbReference type="Proteomes" id="UP001431572">
    <property type="component" value="Chromosome 1"/>
</dbReference>
<evidence type="ECO:0000313" key="3">
    <source>
        <dbReference type="Proteomes" id="UP000521676"/>
    </source>
</evidence>
<dbReference type="RefSeq" id="WP_341467585.1">
    <property type="nucleotide sequence ID" value="NZ_CP128399.1"/>
</dbReference>
<reference evidence="1 3" key="1">
    <citation type="submission" date="2020-06" db="EMBL/GenBank/DDBJ databases">
        <title>Anoxygenic phototrophic Chloroflexota member uses a Type I reaction center.</title>
        <authorList>
            <person name="Tsuji J.M."/>
            <person name="Shaw N.A."/>
            <person name="Nagashima S."/>
            <person name="Venkiteswaran J."/>
            <person name="Schiff S.L."/>
            <person name="Hanada S."/>
            <person name="Tank M."/>
            <person name="Neufeld J.D."/>
        </authorList>
    </citation>
    <scope>NUCLEOTIDE SEQUENCE [LARGE SCALE GENOMIC DNA]</scope>
    <source>
        <strain evidence="1">L227-S17</strain>
    </source>
</reference>
<keyword evidence="4" id="KW-1185">Reference proteome</keyword>
<proteinExistence type="predicted"/>
<gene>
    <name evidence="1" type="ORF">HXX08_10660</name>
    <name evidence="2" type="ORF">OZ401_001476</name>
</gene>